<comment type="caution">
    <text evidence="12">The sequence shown here is derived from an EMBL/GenBank/DDBJ whole genome shotgun (WGS) entry which is preliminary data.</text>
</comment>
<feature type="transmembrane region" description="Helical" evidence="11">
    <location>
        <begin position="247"/>
        <end position="267"/>
    </location>
</feature>
<dbReference type="SUPFAM" id="SSF81338">
    <property type="entry name" value="Aquaporin-like"/>
    <property type="match status" value="1"/>
</dbReference>
<keyword evidence="13" id="KW-1185">Reference proteome</keyword>
<gene>
    <name evidence="12" type="ORF">N7539_008935</name>
</gene>
<feature type="transmembrane region" description="Helical" evidence="11">
    <location>
        <begin position="38"/>
        <end position="59"/>
    </location>
</feature>
<feature type="compositionally biased region" description="Polar residues" evidence="10">
    <location>
        <begin position="314"/>
        <end position="344"/>
    </location>
</feature>
<dbReference type="InterPro" id="IPR034294">
    <property type="entry name" value="Aquaporin_transptr"/>
</dbReference>
<dbReference type="PANTHER" id="PTHR19139">
    <property type="entry name" value="AQUAPORIN TRANSPORTER"/>
    <property type="match status" value="1"/>
</dbReference>
<dbReference type="Pfam" id="PF00230">
    <property type="entry name" value="MIP"/>
    <property type="match status" value="1"/>
</dbReference>
<dbReference type="EMBL" id="JAPWDQ010000015">
    <property type="protein sequence ID" value="KAJ5469317.1"/>
    <property type="molecule type" value="Genomic_DNA"/>
</dbReference>
<comment type="similarity">
    <text evidence="2 9">Belongs to the MIP/aquaporin (TC 1.A.8) family.</text>
</comment>
<dbReference type="GO" id="GO:0015250">
    <property type="term" value="F:water channel activity"/>
    <property type="evidence" value="ECO:0007669"/>
    <property type="project" value="TreeGrafter"/>
</dbReference>
<feature type="transmembrane region" description="Helical" evidence="11">
    <location>
        <begin position="163"/>
        <end position="186"/>
    </location>
</feature>
<keyword evidence="6 11" id="KW-0472">Membrane</keyword>
<dbReference type="InterPro" id="IPR000425">
    <property type="entry name" value="MIP"/>
</dbReference>
<keyword evidence="3 9" id="KW-0812">Transmembrane</keyword>
<name>A0A9W9WKZ7_9EURO</name>
<dbReference type="GeneID" id="81628780"/>
<feature type="transmembrane region" description="Helical" evidence="11">
    <location>
        <begin position="105"/>
        <end position="126"/>
    </location>
</feature>
<keyword evidence="4" id="KW-0677">Repeat</keyword>
<dbReference type="RefSeq" id="XP_056785907.1">
    <property type="nucleotide sequence ID" value="XM_056938530.1"/>
</dbReference>
<sequence>MVSLHKRIASEASTLGPTNGSTRRTQLPMLAIPDRNRYNLLCMLGEFVGTFLFLFFSFAGTQISNTPAPASGSDPNTSNLLYASLTFGFSLTVNVWAFFRVTGGLFNPAVTLALCVVGGMPIARGLYVFPAQLLGGIAAAGVVSCLFPGPLNVTTRLGGGASISQGLFIEMFLTAQLVFVITMLAVVKHKSTFLAPVGIGLTFFVCEMSSSYTHLLSPGIYYTGGSLNPARSLGPDVINRSFPGYHWIYWVGPLLGSLLASAFFALLRMVRFEKINPGQDANEWEASAEAAAKIQSWTSDQSPSDRIDHGGETYSPNGANAAQGQTGNQSRAPGITSGTPEQQV</sequence>
<feature type="compositionally biased region" description="Polar residues" evidence="10">
    <location>
        <begin position="11"/>
        <end position="22"/>
    </location>
</feature>
<evidence type="ECO:0000256" key="2">
    <source>
        <dbReference type="ARBA" id="ARBA00006175"/>
    </source>
</evidence>
<evidence type="ECO:0000256" key="5">
    <source>
        <dbReference type="ARBA" id="ARBA00022989"/>
    </source>
</evidence>
<keyword evidence="7" id="KW-0325">Glycoprotein</keyword>
<comment type="catalytic activity">
    <reaction evidence="8">
        <text>H2O(in) = H2O(out)</text>
        <dbReference type="Rhea" id="RHEA:29667"/>
        <dbReference type="ChEBI" id="CHEBI:15377"/>
    </reaction>
</comment>
<evidence type="ECO:0000256" key="11">
    <source>
        <dbReference type="SAM" id="Phobius"/>
    </source>
</evidence>
<dbReference type="AlphaFoldDB" id="A0A9W9WKZ7"/>
<dbReference type="InterPro" id="IPR023271">
    <property type="entry name" value="Aquaporin-like"/>
</dbReference>
<keyword evidence="9" id="KW-0813">Transport</keyword>
<evidence type="ECO:0000256" key="1">
    <source>
        <dbReference type="ARBA" id="ARBA00004141"/>
    </source>
</evidence>
<feature type="region of interest" description="Disordered" evidence="10">
    <location>
        <begin position="295"/>
        <end position="344"/>
    </location>
</feature>
<feature type="transmembrane region" description="Helical" evidence="11">
    <location>
        <begin position="193"/>
        <end position="212"/>
    </location>
</feature>
<dbReference type="PANTHER" id="PTHR19139:SF199">
    <property type="entry name" value="MIP17260P"/>
    <property type="match status" value="1"/>
</dbReference>
<evidence type="ECO:0000256" key="6">
    <source>
        <dbReference type="ARBA" id="ARBA00023136"/>
    </source>
</evidence>
<organism evidence="12 13">
    <name type="scientific">Penicillium diatomitis</name>
    <dbReference type="NCBI Taxonomy" id="2819901"/>
    <lineage>
        <taxon>Eukaryota</taxon>
        <taxon>Fungi</taxon>
        <taxon>Dikarya</taxon>
        <taxon>Ascomycota</taxon>
        <taxon>Pezizomycotina</taxon>
        <taxon>Eurotiomycetes</taxon>
        <taxon>Eurotiomycetidae</taxon>
        <taxon>Eurotiales</taxon>
        <taxon>Aspergillaceae</taxon>
        <taxon>Penicillium</taxon>
    </lineage>
</organism>
<feature type="region of interest" description="Disordered" evidence="10">
    <location>
        <begin position="1"/>
        <end position="22"/>
    </location>
</feature>
<evidence type="ECO:0000313" key="12">
    <source>
        <dbReference type="EMBL" id="KAJ5469317.1"/>
    </source>
</evidence>
<proteinExistence type="inferred from homology"/>
<reference evidence="12" key="1">
    <citation type="submission" date="2022-12" db="EMBL/GenBank/DDBJ databases">
        <authorList>
            <person name="Petersen C."/>
        </authorList>
    </citation>
    <scope>NUCLEOTIDE SEQUENCE</scope>
    <source>
        <strain evidence="12">IBT 30728</strain>
    </source>
</reference>
<accession>A0A9W9WKZ7</accession>
<dbReference type="FunFam" id="1.20.1080.10:FF:000024">
    <property type="entry name" value="MIP aquaporin (Eurofung)"/>
    <property type="match status" value="1"/>
</dbReference>
<comment type="subcellular location">
    <subcellularLocation>
        <location evidence="1">Membrane</location>
        <topology evidence="1">Multi-pass membrane protein</topology>
    </subcellularLocation>
</comment>
<evidence type="ECO:0000256" key="7">
    <source>
        <dbReference type="ARBA" id="ARBA00023180"/>
    </source>
</evidence>
<evidence type="ECO:0000313" key="13">
    <source>
        <dbReference type="Proteomes" id="UP001148312"/>
    </source>
</evidence>
<feature type="transmembrane region" description="Helical" evidence="11">
    <location>
        <begin position="133"/>
        <end position="151"/>
    </location>
</feature>
<evidence type="ECO:0000256" key="8">
    <source>
        <dbReference type="ARBA" id="ARBA00034651"/>
    </source>
</evidence>
<evidence type="ECO:0000256" key="10">
    <source>
        <dbReference type="SAM" id="MobiDB-lite"/>
    </source>
</evidence>
<dbReference type="PRINTS" id="PR00783">
    <property type="entry name" value="MINTRINSICP"/>
</dbReference>
<dbReference type="GO" id="GO:0005886">
    <property type="term" value="C:plasma membrane"/>
    <property type="evidence" value="ECO:0007669"/>
    <property type="project" value="TreeGrafter"/>
</dbReference>
<dbReference type="Gene3D" id="1.20.1080.10">
    <property type="entry name" value="Glycerol uptake facilitator protein"/>
    <property type="match status" value="1"/>
</dbReference>
<evidence type="ECO:0000256" key="9">
    <source>
        <dbReference type="RuleBase" id="RU000477"/>
    </source>
</evidence>
<evidence type="ECO:0000256" key="3">
    <source>
        <dbReference type="ARBA" id="ARBA00022692"/>
    </source>
</evidence>
<dbReference type="Proteomes" id="UP001148312">
    <property type="component" value="Unassembled WGS sequence"/>
</dbReference>
<reference evidence="12" key="2">
    <citation type="journal article" date="2023" name="IMA Fungus">
        <title>Comparative genomic study of the Penicillium genus elucidates a diverse pangenome and 15 lateral gene transfer events.</title>
        <authorList>
            <person name="Petersen C."/>
            <person name="Sorensen T."/>
            <person name="Nielsen M.R."/>
            <person name="Sondergaard T.E."/>
            <person name="Sorensen J.L."/>
            <person name="Fitzpatrick D.A."/>
            <person name="Frisvad J.C."/>
            <person name="Nielsen K.L."/>
        </authorList>
    </citation>
    <scope>NUCLEOTIDE SEQUENCE</scope>
    <source>
        <strain evidence="12">IBT 30728</strain>
    </source>
</reference>
<protein>
    <submittedName>
        <fullName evidence="12">Aquaporin-1</fullName>
    </submittedName>
</protein>
<keyword evidence="5 11" id="KW-1133">Transmembrane helix</keyword>
<evidence type="ECO:0000256" key="4">
    <source>
        <dbReference type="ARBA" id="ARBA00022737"/>
    </source>
</evidence>